<evidence type="ECO:0000313" key="2">
    <source>
        <dbReference type="Proteomes" id="UP001500037"/>
    </source>
</evidence>
<name>A0ABN1WS81_9ACTN</name>
<dbReference type="EMBL" id="BAAALF010000125">
    <property type="protein sequence ID" value="GAA1257705.1"/>
    <property type="molecule type" value="Genomic_DNA"/>
</dbReference>
<gene>
    <name evidence="1" type="ORF">GCM10009665_55030</name>
</gene>
<evidence type="ECO:0000313" key="1">
    <source>
        <dbReference type="EMBL" id="GAA1257705.1"/>
    </source>
</evidence>
<proteinExistence type="predicted"/>
<sequence>MTASTTSSAVAVSAARIAVTVVSSRTSSLALRMAWLMVLFPANNSVDQIYVLWSGLYALRRSKLGV</sequence>
<organism evidence="1 2">
    <name type="scientific">Kitasatospora nipponensis</name>
    <dbReference type="NCBI Taxonomy" id="258049"/>
    <lineage>
        <taxon>Bacteria</taxon>
        <taxon>Bacillati</taxon>
        <taxon>Actinomycetota</taxon>
        <taxon>Actinomycetes</taxon>
        <taxon>Kitasatosporales</taxon>
        <taxon>Streptomycetaceae</taxon>
        <taxon>Kitasatospora</taxon>
    </lineage>
</organism>
<dbReference type="Proteomes" id="UP001500037">
    <property type="component" value="Unassembled WGS sequence"/>
</dbReference>
<comment type="caution">
    <text evidence="1">The sequence shown here is derived from an EMBL/GenBank/DDBJ whole genome shotgun (WGS) entry which is preliminary data.</text>
</comment>
<protein>
    <submittedName>
        <fullName evidence="1">Uncharacterized protein</fullName>
    </submittedName>
</protein>
<keyword evidence="2" id="KW-1185">Reference proteome</keyword>
<reference evidence="1 2" key="1">
    <citation type="journal article" date="2019" name="Int. J. Syst. Evol. Microbiol.">
        <title>The Global Catalogue of Microorganisms (GCM) 10K type strain sequencing project: providing services to taxonomists for standard genome sequencing and annotation.</title>
        <authorList>
            <consortium name="The Broad Institute Genomics Platform"/>
            <consortium name="The Broad Institute Genome Sequencing Center for Infectious Disease"/>
            <person name="Wu L."/>
            <person name="Ma J."/>
        </authorList>
    </citation>
    <scope>NUCLEOTIDE SEQUENCE [LARGE SCALE GENOMIC DNA]</scope>
    <source>
        <strain evidence="1 2">JCM 13004</strain>
    </source>
</reference>
<accession>A0ABN1WS81</accession>